<evidence type="ECO:0000313" key="5">
    <source>
        <dbReference type="Proteomes" id="UP000319383"/>
    </source>
</evidence>
<dbReference type="KEGG" id="sdyn:Mal52_59660"/>
<name>A0A517ZYA1_9PLAN</name>
<protein>
    <recommendedName>
        <fullName evidence="2">Anti-sigma factor antagonist</fullName>
    </recommendedName>
</protein>
<dbReference type="AlphaFoldDB" id="A0A517ZYA1"/>
<dbReference type="SUPFAM" id="SSF52091">
    <property type="entry name" value="SpoIIaa-like"/>
    <property type="match status" value="1"/>
</dbReference>
<reference evidence="4 5" key="1">
    <citation type="submission" date="2019-02" db="EMBL/GenBank/DDBJ databases">
        <title>Deep-cultivation of Planctomycetes and their phenomic and genomic characterization uncovers novel biology.</title>
        <authorList>
            <person name="Wiegand S."/>
            <person name="Jogler M."/>
            <person name="Boedeker C."/>
            <person name="Pinto D."/>
            <person name="Vollmers J."/>
            <person name="Rivas-Marin E."/>
            <person name="Kohn T."/>
            <person name="Peeters S.H."/>
            <person name="Heuer A."/>
            <person name="Rast P."/>
            <person name="Oberbeckmann S."/>
            <person name="Bunk B."/>
            <person name="Jeske O."/>
            <person name="Meyerdierks A."/>
            <person name="Storesund J.E."/>
            <person name="Kallscheuer N."/>
            <person name="Luecker S."/>
            <person name="Lage O.M."/>
            <person name="Pohl T."/>
            <person name="Merkel B.J."/>
            <person name="Hornburger P."/>
            <person name="Mueller R.-W."/>
            <person name="Bruemmer F."/>
            <person name="Labrenz M."/>
            <person name="Spormann A.M."/>
            <person name="Op den Camp H."/>
            <person name="Overmann J."/>
            <person name="Amann R."/>
            <person name="Jetten M.S.M."/>
            <person name="Mascher T."/>
            <person name="Medema M.H."/>
            <person name="Devos D.P."/>
            <person name="Kaster A.-K."/>
            <person name="Ovreas L."/>
            <person name="Rohde M."/>
            <person name="Galperin M.Y."/>
            <person name="Jogler C."/>
        </authorList>
    </citation>
    <scope>NUCLEOTIDE SEQUENCE [LARGE SCALE GENOMIC DNA]</scope>
    <source>
        <strain evidence="4 5">Mal52</strain>
    </source>
</reference>
<dbReference type="PROSITE" id="PS50801">
    <property type="entry name" value="STAS"/>
    <property type="match status" value="1"/>
</dbReference>
<evidence type="ECO:0000259" key="3">
    <source>
        <dbReference type="PROSITE" id="PS50801"/>
    </source>
</evidence>
<proteinExistence type="inferred from homology"/>
<dbReference type="InterPro" id="IPR036513">
    <property type="entry name" value="STAS_dom_sf"/>
</dbReference>
<dbReference type="Pfam" id="PF01740">
    <property type="entry name" value="STAS"/>
    <property type="match status" value="1"/>
</dbReference>
<dbReference type="PANTHER" id="PTHR33495">
    <property type="entry name" value="ANTI-SIGMA FACTOR ANTAGONIST TM_1081-RELATED-RELATED"/>
    <property type="match status" value="1"/>
</dbReference>
<evidence type="ECO:0000256" key="1">
    <source>
        <dbReference type="ARBA" id="ARBA00009013"/>
    </source>
</evidence>
<dbReference type="OrthoDB" id="277461at2"/>
<sequence length="112" mass="12250">METMRDKRIDVAVLTVNQDYMDASNAAAVKQDILRQLDGRTQAILDLSRVAFVDSAGLSGLLACLQQVAQAGGDLKLCGITDEVRVLFDLIKMQRLFEIFDSTEQAVLACEG</sequence>
<dbReference type="Proteomes" id="UP000319383">
    <property type="component" value="Chromosome"/>
</dbReference>
<dbReference type="Gene3D" id="3.30.750.24">
    <property type="entry name" value="STAS domain"/>
    <property type="match status" value="1"/>
</dbReference>
<accession>A0A517ZYA1</accession>
<dbReference type="PANTHER" id="PTHR33495:SF2">
    <property type="entry name" value="ANTI-SIGMA FACTOR ANTAGONIST TM_1081-RELATED"/>
    <property type="match status" value="1"/>
</dbReference>
<dbReference type="NCBIfam" id="TIGR00377">
    <property type="entry name" value="ant_ant_sig"/>
    <property type="match status" value="1"/>
</dbReference>
<gene>
    <name evidence="4" type="primary">spoIIAA</name>
    <name evidence="4" type="ORF">Mal52_59660</name>
</gene>
<dbReference type="InterPro" id="IPR002645">
    <property type="entry name" value="STAS_dom"/>
</dbReference>
<evidence type="ECO:0000313" key="4">
    <source>
        <dbReference type="EMBL" id="QDU47435.1"/>
    </source>
</evidence>
<feature type="domain" description="STAS" evidence="3">
    <location>
        <begin position="21"/>
        <end position="110"/>
    </location>
</feature>
<organism evidence="4 5">
    <name type="scientific">Symmachiella dynata</name>
    <dbReference type="NCBI Taxonomy" id="2527995"/>
    <lineage>
        <taxon>Bacteria</taxon>
        <taxon>Pseudomonadati</taxon>
        <taxon>Planctomycetota</taxon>
        <taxon>Planctomycetia</taxon>
        <taxon>Planctomycetales</taxon>
        <taxon>Planctomycetaceae</taxon>
        <taxon>Symmachiella</taxon>
    </lineage>
</organism>
<dbReference type="EMBL" id="CP036276">
    <property type="protein sequence ID" value="QDU47435.1"/>
    <property type="molecule type" value="Genomic_DNA"/>
</dbReference>
<dbReference type="CDD" id="cd07043">
    <property type="entry name" value="STAS_anti-anti-sigma_factors"/>
    <property type="match status" value="1"/>
</dbReference>
<comment type="similarity">
    <text evidence="1 2">Belongs to the anti-sigma-factor antagonist family.</text>
</comment>
<dbReference type="GO" id="GO:0043856">
    <property type="term" value="F:anti-sigma factor antagonist activity"/>
    <property type="evidence" value="ECO:0007669"/>
    <property type="project" value="InterPro"/>
</dbReference>
<keyword evidence="5" id="KW-1185">Reference proteome</keyword>
<dbReference type="InterPro" id="IPR003658">
    <property type="entry name" value="Anti-sigma_ant"/>
</dbReference>
<evidence type="ECO:0000256" key="2">
    <source>
        <dbReference type="RuleBase" id="RU003749"/>
    </source>
</evidence>